<evidence type="ECO:0000259" key="7">
    <source>
        <dbReference type="PROSITE" id="PS50045"/>
    </source>
</evidence>
<dbReference type="InterPro" id="IPR058031">
    <property type="entry name" value="AAA_lid_NorR"/>
</dbReference>
<evidence type="ECO:0000256" key="3">
    <source>
        <dbReference type="ARBA" id="ARBA00023015"/>
    </source>
</evidence>
<evidence type="ECO:0000256" key="4">
    <source>
        <dbReference type="ARBA" id="ARBA00023125"/>
    </source>
</evidence>
<comment type="caution">
    <text evidence="9">The sequence shown here is derived from an EMBL/GenBank/DDBJ whole genome shotgun (WGS) entry which is preliminary data.</text>
</comment>
<dbReference type="Proteomes" id="UP000443582">
    <property type="component" value="Unassembled WGS sequence"/>
</dbReference>
<name>A0ABY0IN38_9BACT</name>
<dbReference type="Pfam" id="PF00158">
    <property type="entry name" value="Sigma54_activat"/>
    <property type="match status" value="1"/>
</dbReference>
<dbReference type="Pfam" id="PF02954">
    <property type="entry name" value="HTH_8"/>
    <property type="match status" value="1"/>
</dbReference>
<dbReference type="InterPro" id="IPR009057">
    <property type="entry name" value="Homeodomain-like_sf"/>
</dbReference>
<organism evidence="9 10">
    <name type="scientific">Halobacteriovorax vibrionivorans</name>
    <dbReference type="NCBI Taxonomy" id="2152716"/>
    <lineage>
        <taxon>Bacteria</taxon>
        <taxon>Pseudomonadati</taxon>
        <taxon>Bdellovibrionota</taxon>
        <taxon>Bacteriovoracia</taxon>
        <taxon>Bacteriovoracales</taxon>
        <taxon>Halobacteriovoraceae</taxon>
        <taxon>Halobacteriovorax</taxon>
    </lineage>
</organism>
<dbReference type="InterPro" id="IPR025943">
    <property type="entry name" value="Sigma_54_int_dom_ATP-bd_2"/>
</dbReference>
<dbReference type="Gene3D" id="1.10.10.60">
    <property type="entry name" value="Homeodomain-like"/>
    <property type="match status" value="1"/>
</dbReference>
<keyword evidence="6" id="KW-0597">Phosphoprotein</keyword>
<accession>A0ABY0IN38</accession>
<dbReference type="Gene3D" id="1.10.8.60">
    <property type="match status" value="1"/>
</dbReference>
<reference evidence="10" key="1">
    <citation type="journal article" date="2019" name="Int. J. Syst. Evol. Microbiol.">
        <title>Halobacteriovorax valvorus sp. nov., a novel prokaryotic predator isolated from coastal seawater of China.</title>
        <authorList>
            <person name="Chen M.-X."/>
        </authorList>
    </citation>
    <scope>NUCLEOTIDE SEQUENCE [LARGE SCALE GENOMIC DNA]</scope>
    <source>
        <strain evidence="10">BL9</strain>
    </source>
</reference>
<dbReference type="PROSITE" id="PS00676">
    <property type="entry name" value="SIGMA54_INTERACT_2"/>
    <property type="match status" value="1"/>
</dbReference>
<keyword evidence="4" id="KW-0238">DNA-binding</keyword>
<dbReference type="SMART" id="SM00382">
    <property type="entry name" value="AAA"/>
    <property type="match status" value="1"/>
</dbReference>
<dbReference type="Pfam" id="PF25601">
    <property type="entry name" value="AAA_lid_14"/>
    <property type="match status" value="1"/>
</dbReference>
<dbReference type="Gene3D" id="3.40.50.2300">
    <property type="match status" value="1"/>
</dbReference>
<evidence type="ECO:0000313" key="10">
    <source>
        <dbReference type="Proteomes" id="UP000443582"/>
    </source>
</evidence>
<dbReference type="SUPFAM" id="SSF52172">
    <property type="entry name" value="CheY-like"/>
    <property type="match status" value="1"/>
</dbReference>
<evidence type="ECO:0000256" key="5">
    <source>
        <dbReference type="ARBA" id="ARBA00023163"/>
    </source>
</evidence>
<dbReference type="PROSITE" id="PS00688">
    <property type="entry name" value="SIGMA54_INTERACT_3"/>
    <property type="match status" value="1"/>
</dbReference>
<dbReference type="PANTHER" id="PTHR32071">
    <property type="entry name" value="TRANSCRIPTIONAL REGULATORY PROTEIN"/>
    <property type="match status" value="1"/>
</dbReference>
<dbReference type="EMBL" id="QDKL01000001">
    <property type="protein sequence ID" value="RZF22642.1"/>
    <property type="molecule type" value="Genomic_DNA"/>
</dbReference>
<dbReference type="PRINTS" id="PR01590">
    <property type="entry name" value="HTHFIS"/>
</dbReference>
<keyword evidence="5" id="KW-0804">Transcription</keyword>
<keyword evidence="10" id="KW-1185">Reference proteome</keyword>
<dbReference type="PROSITE" id="PS50045">
    <property type="entry name" value="SIGMA54_INTERACT_4"/>
    <property type="match status" value="1"/>
</dbReference>
<sequence>MKNDFNFLTDTFTNEESANEVKIDQSLKPVIIVVEDDQTLSAMITKYLSKKINLEVFSFSSPNSAIEHITANSVNRFCLITDISFEDSSSDGLYLIDLLKERGLTFASIAMTGFASIETAIAATKKGVFHYLTKPFELEDLKDLVVKALMNKLEYRESLEVSNNIQQKNEKRSLGKRYKLEMPTEEDVFCGMIGRSKPMQKIFERIKKVAASNSTVLIGGPSGTGKELVARAIHQCSKRQSKKIVNVNCGAIPGELLESELFGHEKGAFTGAVSSRMGRFEAANEGSIFLDEIGDMPLLLQVKLLRVLQQREIERVGSTVTTPVDVRIITATHRDLEDSVQQGNFREDLYYRLNVIPIKIPALKDRREDIPLLISYFLSRFVSADGRNDIELDDETFEILMSYEWPGNVRELENLIERLVILRGGNKIRPQDLPPKILALTNRSAIDTEDLVNLPDNGLNLKDFMSEVEESLIRQALTKTNGNKNQASKLLQMNRTTLIEKMKKRNLDFSIQQ</sequence>
<dbReference type="InterPro" id="IPR001789">
    <property type="entry name" value="Sig_transdc_resp-reg_receiver"/>
</dbReference>
<dbReference type="Pfam" id="PF00072">
    <property type="entry name" value="Response_reg"/>
    <property type="match status" value="1"/>
</dbReference>
<dbReference type="SUPFAM" id="SSF52540">
    <property type="entry name" value="P-loop containing nucleoside triphosphate hydrolases"/>
    <property type="match status" value="1"/>
</dbReference>
<evidence type="ECO:0000313" key="9">
    <source>
        <dbReference type="EMBL" id="RZF22642.1"/>
    </source>
</evidence>
<protein>
    <submittedName>
        <fullName evidence="9">Sigma-54-dependent Fis family transcriptional regulator</fullName>
    </submittedName>
</protein>
<evidence type="ECO:0000256" key="2">
    <source>
        <dbReference type="ARBA" id="ARBA00022840"/>
    </source>
</evidence>
<dbReference type="InterPro" id="IPR025944">
    <property type="entry name" value="Sigma_54_int_dom_CS"/>
</dbReference>
<dbReference type="PROSITE" id="PS50110">
    <property type="entry name" value="RESPONSE_REGULATORY"/>
    <property type="match status" value="1"/>
</dbReference>
<keyword evidence="2" id="KW-0067">ATP-binding</keyword>
<proteinExistence type="predicted"/>
<dbReference type="InterPro" id="IPR011006">
    <property type="entry name" value="CheY-like_superfamily"/>
</dbReference>
<keyword evidence="1" id="KW-0547">Nucleotide-binding</keyword>
<feature type="modified residue" description="4-aspartylphosphate" evidence="6">
    <location>
        <position position="82"/>
    </location>
</feature>
<dbReference type="Gene3D" id="3.40.50.300">
    <property type="entry name" value="P-loop containing nucleotide triphosphate hydrolases"/>
    <property type="match status" value="1"/>
</dbReference>
<dbReference type="CDD" id="cd00009">
    <property type="entry name" value="AAA"/>
    <property type="match status" value="1"/>
</dbReference>
<gene>
    <name evidence="9" type="ORF">DAY19_02390</name>
</gene>
<evidence type="ECO:0000256" key="6">
    <source>
        <dbReference type="PROSITE-ProRule" id="PRU00169"/>
    </source>
</evidence>
<dbReference type="SMART" id="SM00448">
    <property type="entry name" value="REC"/>
    <property type="match status" value="1"/>
</dbReference>
<feature type="domain" description="Response regulatory" evidence="8">
    <location>
        <begin position="30"/>
        <end position="149"/>
    </location>
</feature>
<evidence type="ECO:0000259" key="8">
    <source>
        <dbReference type="PROSITE" id="PS50110"/>
    </source>
</evidence>
<evidence type="ECO:0000256" key="1">
    <source>
        <dbReference type="ARBA" id="ARBA00022741"/>
    </source>
</evidence>
<dbReference type="SUPFAM" id="SSF46689">
    <property type="entry name" value="Homeodomain-like"/>
    <property type="match status" value="1"/>
</dbReference>
<dbReference type="InterPro" id="IPR027417">
    <property type="entry name" value="P-loop_NTPase"/>
</dbReference>
<dbReference type="InterPro" id="IPR003593">
    <property type="entry name" value="AAA+_ATPase"/>
</dbReference>
<feature type="domain" description="Sigma-54 factor interaction" evidence="7">
    <location>
        <begin position="192"/>
        <end position="421"/>
    </location>
</feature>
<dbReference type="InterPro" id="IPR002197">
    <property type="entry name" value="HTH_Fis"/>
</dbReference>
<keyword evidence="3" id="KW-0805">Transcription regulation</keyword>
<dbReference type="InterPro" id="IPR002078">
    <property type="entry name" value="Sigma_54_int"/>
</dbReference>